<feature type="binding site" evidence="13">
    <location>
        <position position="173"/>
    </location>
    <ligand>
        <name>Mg(2+)</name>
        <dbReference type="ChEBI" id="CHEBI:18420"/>
    </ligand>
</feature>
<evidence type="ECO:0000256" key="2">
    <source>
        <dbReference type="ARBA" id="ARBA00005984"/>
    </source>
</evidence>
<evidence type="ECO:0000256" key="3">
    <source>
        <dbReference type="ARBA" id="ARBA00012647"/>
    </source>
</evidence>
<comment type="catalytic activity">
    <reaction evidence="15">
        <text>a phosphate monoester + H2O = an alcohol + phosphate</text>
        <dbReference type="Rhea" id="RHEA:15017"/>
        <dbReference type="ChEBI" id="CHEBI:15377"/>
        <dbReference type="ChEBI" id="CHEBI:30879"/>
        <dbReference type="ChEBI" id="CHEBI:43474"/>
        <dbReference type="ChEBI" id="CHEBI:67140"/>
        <dbReference type="EC" id="3.1.3.1"/>
    </reaction>
</comment>
<dbReference type="eggNOG" id="KOG4126">
    <property type="taxonomic scope" value="Eukaryota"/>
</dbReference>
<dbReference type="Gene3D" id="1.10.60.40">
    <property type="match status" value="1"/>
</dbReference>
<evidence type="ECO:0000256" key="5">
    <source>
        <dbReference type="ARBA" id="ARBA00022692"/>
    </source>
</evidence>
<dbReference type="PRINTS" id="PR00113">
    <property type="entry name" value="ALKPHPHTASE"/>
</dbReference>
<dbReference type="RefSeq" id="XP_003687927.1">
    <property type="nucleotide sequence ID" value="XM_003687879.1"/>
</dbReference>
<evidence type="ECO:0000256" key="1">
    <source>
        <dbReference type="ARBA" id="ARBA00004167"/>
    </source>
</evidence>
<dbReference type="OrthoDB" id="7392499at2759"/>
<dbReference type="PANTHER" id="PTHR11596">
    <property type="entry name" value="ALKALINE PHOSPHATASE"/>
    <property type="match status" value="1"/>
</dbReference>
<dbReference type="FunFam" id="1.10.60.40:FF:000002">
    <property type="entry name" value="Alkaline phosphatase"/>
    <property type="match status" value="1"/>
</dbReference>
<dbReference type="GO" id="GO:0000329">
    <property type="term" value="C:fungal-type vacuole membrane"/>
    <property type="evidence" value="ECO:0007669"/>
    <property type="project" value="EnsemblFungi"/>
</dbReference>
<dbReference type="STRING" id="1071381.G8C015"/>
<feature type="binding site" evidence="13">
    <location>
        <position position="482"/>
    </location>
    <ligand>
        <name>Zn(2+)</name>
        <dbReference type="ChEBI" id="CHEBI:29105"/>
        <label>2</label>
    </ligand>
</feature>
<evidence type="ECO:0000256" key="9">
    <source>
        <dbReference type="ARBA" id="ARBA00022842"/>
    </source>
</evidence>
<dbReference type="GO" id="GO:0046496">
    <property type="term" value="P:nicotinamide nucleotide metabolic process"/>
    <property type="evidence" value="ECO:0007669"/>
    <property type="project" value="EnsemblFungi"/>
</dbReference>
<sequence length="561" mass="62647">MIRSTNYDPISDPAYKAPRKVVSNKKKRSVLLTAVLTSVIMLLCMQLLVPGSLAFEHSRKTNKKNVIFFVTDGMGPTSLSLARSYRQFKYNLPYNDVLTLDKHLIGSSRTRSSDSLVTDSAAGATAFACALKTYNGAIGIYPDTQPCGTILESAKLNGYMTGLVVTTRITDATPASFSAHVNMRSQEDQIALQQLGHYVLGNMVDLMIGGGRTHFYSGEVESLNITNGARKDGRNLITESIENGWQYAGNKKEFDSLDGGKNVSLPLLCLLADDNIPFDVDRDENEFPSIKEQAMVAINALHEGTKDSEEGFFLMIEGSRIDHAGHNNDPAAQVREVLAFDEAFKAIIDYADSSDVDTIILSTSDHETGGLVAARQNEKDMIEYLWYPEILDNAKHSGEYLAQKISTFYKSNSLNSDKDDVNKSKSNFIKHEILEKELNIKDYTKEDIAELLSYGNDFMSIHYKLNDMVSMRAHVGWSTHGHSAVDVNIYAYSNNRQLWHDILDHLQGNHENIEIGTYMAKIMNLDLEKVTDLVKDVEHDPPKDFVSDLSAYVDQYHHKVI</sequence>
<dbReference type="CDD" id="cd16012">
    <property type="entry name" value="ALP"/>
    <property type="match status" value="1"/>
</dbReference>
<comment type="cofactor">
    <cofactor evidence="13">
        <name>Zn(2+)</name>
        <dbReference type="ChEBI" id="CHEBI:29105"/>
    </cofactor>
    <text evidence="13">Binds 2 Zn(2+) ions.</text>
</comment>
<feature type="binding site" evidence="13">
    <location>
        <position position="366"/>
    </location>
    <ligand>
        <name>Zn(2+)</name>
        <dbReference type="ChEBI" id="CHEBI:29105"/>
        <label>2</label>
    </ligand>
</feature>
<keyword evidence="11 16" id="KW-0472">Membrane</keyword>
<feature type="active site" description="Phosphoserine intermediate" evidence="12">
    <location>
        <position position="120"/>
    </location>
</feature>
<dbReference type="KEGG" id="tpf:TPHA_0L01380"/>
<comment type="similarity">
    <text evidence="2 14">Belongs to the alkaline phosphatase family.</text>
</comment>
<evidence type="ECO:0000256" key="7">
    <source>
        <dbReference type="ARBA" id="ARBA00022801"/>
    </source>
</evidence>
<accession>G8C015</accession>
<evidence type="ECO:0000313" key="17">
    <source>
        <dbReference type="EMBL" id="CCE65493.1"/>
    </source>
</evidence>
<dbReference type="HOGENOM" id="CLU_008539_6_0_1"/>
<reference evidence="17 18" key="1">
    <citation type="journal article" date="2011" name="Proc. Natl. Acad. Sci. U.S.A.">
        <title>Evolutionary erosion of yeast sex chromosomes by mating-type switching accidents.</title>
        <authorList>
            <person name="Gordon J.L."/>
            <person name="Armisen D."/>
            <person name="Proux-Wera E."/>
            <person name="Oheigeartaigh S.S."/>
            <person name="Byrne K.P."/>
            <person name="Wolfe K.H."/>
        </authorList>
    </citation>
    <scope>NUCLEOTIDE SEQUENCE [LARGE SCALE GENOMIC DNA]</scope>
    <source>
        <strain evidence="18">ATCC 24235 / CBS 4417 / NBRC 1672 / NRRL Y-8282 / UCD 70-5</strain>
    </source>
</reference>
<gene>
    <name evidence="17" type="primary">TPHA0L01380</name>
    <name evidence="17" type="ordered locus">TPHA_0L01380</name>
</gene>
<comment type="cofactor">
    <cofactor evidence="13">
        <name>Mg(2+)</name>
        <dbReference type="ChEBI" id="CHEBI:18420"/>
    </cofactor>
    <text evidence="13">Binds 1 Mg(2+) ion.</text>
</comment>
<dbReference type="PROSITE" id="PS00123">
    <property type="entry name" value="ALKALINE_PHOSPHATASE"/>
    <property type="match status" value="1"/>
</dbReference>
<keyword evidence="9 13" id="KW-0460">Magnesium</keyword>
<dbReference type="GO" id="GO:0009166">
    <property type="term" value="P:nucleotide catabolic process"/>
    <property type="evidence" value="ECO:0007669"/>
    <property type="project" value="EnsemblFungi"/>
</dbReference>
<dbReference type="OMA" id="KAAGYMT"/>
<dbReference type="Proteomes" id="UP000005666">
    <property type="component" value="Chromosome 12"/>
</dbReference>
<organism evidence="17 18">
    <name type="scientific">Tetrapisispora phaffii (strain ATCC 24235 / CBS 4417 / NBRC 1672 / NRRL Y-8282 / UCD 70-5)</name>
    <name type="common">Yeast</name>
    <name type="synonym">Fabospora phaffii</name>
    <dbReference type="NCBI Taxonomy" id="1071381"/>
    <lineage>
        <taxon>Eukaryota</taxon>
        <taxon>Fungi</taxon>
        <taxon>Dikarya</taxon>
        <taxon>Ascomycota</taxon>
        <taxon>Saccharomycotina</taxon>
        <taxon>Saccharomycetes</taxon>
        <taxon>Saccharomycetales</taxon>
        <taxon>Saccharomycetaceae</taxon>
        <taxon>Tetrapisispora</taxon>
    </lineage>
</organism>
<dbReference type="InterPro" id="IPR017850">
    <property type="entry name" value="Alkaline_phosphatase_core_sf"/>
</dbReference>
<keyword evidence="7 15" id="KW-0378">Hydrolase</keyword>
<keyword evidence="6 13" id="KW-0479">Metal-binding</keyword>
<dbReference type="GO" id="GO:0047386">
    <property type="term" value="F:fructose-2,6-bisphosphate 6-phosphatase activity"/>
    <property type="evidence" value="ECO:0007669"/>
    <property type="project" value="EnsemblFungi"/>
</dbReference>
<feature type="binding site" evidence="13">
    <location>
        <position position="171"/>
    </location>
    <ligand>
        <name>Mg(2+)</name>
        <dbReference type="ChEBI" id="CHEBI:18420"/>
    </ligand>
</feature>
<feature type="binding site" evidence="13">
    <location>
        <position position="365"/>
    </location>
    <ligand>
        <name>Zn(2+)</name>
        <dbReference type="ChEBI" id="CHEBI:29105"/>
        <label>2</label>
    </ligand>
</feature>
<evidence type="ECO:0000256" key="11">
    <source>
        <dbReference type="ARBA" id="ARBA00023136"/>
    </source>
</evidence>
<evidence type="ECO:0000256" key="8">
    <source>
        <dbReference type="ARBA" id="ARBA00022833"/>
    </source>
</evidence>
<dbReference type="PANTHER" id="PTHR11596:SF5">
    <property type="entry name" value="ALKALINE PHOSPHATASE"/>
    <property type="match status" value="1"/>
</dbReference>
<evidence type="ECO:0000256" key="6">
    <source>
        <dbReference type="ARBA" id="ARBA00022723"/>
    </source>
</evidence>
<feature type="binding site" evidence="13">
    <location>
        <position position="317"/>
    </location>
    <ligand>
        <name>Mg(2+)</name>
        <dbReference type="ChEBI" id="CHEBI:18420"/>
    </ligand>
</feature>
<evidence type="ECO:0000313" key="18">
    <source>
        <dbReference type="Proteomes" id="UP000005666"/>
    </source>
</evidence>
<dbReference type="EMBL" id="HE612867">
    <property type="protein sequence ID" value="CCE65493.1"/>
    <property type="molecule type" value="Genomic_DNA"/>
</dbReference>
<keyword evidence="5 16" id="KW-0812">Transmembrane</keyword>
<keyword evidence="8 13" id="KW-0862">Zinc</keyword>
<feature type="binding site" evidence="13">
    <location>
        <position position="72"/>
    </location>
    <ligand>
        <name>Zn(2+)</name>
        <dbReference type="ChEBI" id="CHEBI:29105"/>
        <label>2</label>
    </ligand>
</feature>
<feature type="binding site" evidence="13">
    <location>
        <position position="322"/>
    </location>
    <ligand>
        <name>Zn(2+)</name>
        <dbReference type="ChEBI" id="CHEBI:29105"/>
        <label>2</label>
    </ligand>
</feature>
<feature type="binding site" evidence="13">
    <location>
        <position position="326"/>
    </location>
    <ligand>
        <name>Zn(2+)</name>
        <dbReference type="ChEBI" id="CHEBI:29105"/>
        <label>2</label>
    </ligand>
</feature>
<dbReference type="EC" id="3.1.3.1" evidence="3 15"/>
<dbReference type="Pfam" id="PF00245">
    <property type="entry name" value="Alk_phosphatase"/>
    <property type="match status" value="1"/>
</dbReference>
<dbReference type="InterPro" id="IPR001952">
    <property type="entry name" value="Alkaline_phosphatase"/>
</dbReference>
<dbReference type="AlphaFoldDB" id="G8C015"/>
<dbReference type="FunFam" id="3.40.720.10:FF:000063">
    <property type="entry name" value="Alkaline phosphatase"/>
    <property type="match status" value="1"/>
</dbReference>
<evidence type="ECO:0000256" key="4">
    <source>
        <dbReference type="ARBA" id="ARBA00022553"/>
    </source>
</evidence>
<evidence type="ECO:0000256" key="10">
    <source>
        <dbReference type="ARBA" id="ARBA00022989"/>
    </source>
</evidence>
<comment type="subcellular location">
    <subcellularLocation>
        <location evidence="1">Membrane</location>
        <topology evidence="1">Single-pass membrane protein</topology>
    </subcellularLocation>
</comment>
<protein>
    <recommendedName>
        <fullName evidence="3 15">Alkaline phosphatase</fullName>
        <ecNumber evidence="3 15">3.1.3.1</ecNumber>
    </recommendedName>
</protein>
<dbReference type="SUPFAM" id="SSF53649">
    <property type="entry name" value="Alkaline phosphatase-like"/>
    <property type="match status" value="1"/>
</dbReference>
<evidence type="ECO:0000256" key="13">
    <source>
        <dbReference type="PIRSR" id="PIRSR601952-2"/>
    </source>
</evidence>
<name>G8C015_TETPH</name>
<dbReference type="GO" id="GO:0046872">
    <property type="term" value="F:metal ion binding"/>
    <property type="evidence" value="ECO:0007669"/>
    <property type="project" value="UniProtKB-KW"/>
</dbReference>
<dbReference type="InterPro" id="IPR018299">
    <property type="entry name" value="Alkaline_phosphatase_AS"/>
</dbReference>
<dbReference type="Gene3D" id="3.40.720.10">
    <property type="entry name" value="Alkaline Phosphatase, subunit A"/>
    <property type="match status" value="1"/>
</dbReference>
<keyword evidence="10 16" id="KW-1133">Transmembrane helix</keyword>
<feature type="binding site" evidence="13">
    <location>
        <position position="72"/>
    </location>
    <ligand>
        <name>Mg(2+)</name>
        <dbReference type="ChEBI" id="CHEBI:18420"/>
    </ligand>
</feature>
<dbReference type="GO" id="GO:0004035">
    <property type="term" value="F:alkaline phosphatase activity"/>
    <property type="evidence" value="ECO:0007669"/>
    <property type="project" value="UniProtKB-EC"/>
</dbReference>
<keyword evidence="4" id="KW-0597">Phosphoprotein</keyword>
<proteinExistence type="inferred from homology"/>
<evidence type="ECO:0000256" key="14">
    <source>
        <dbReference type="RuleBase" id="RU003946"/>
    </source>
</evidence>
<evidence type="ECO:0000256" key="15">
    <source>
        <dbReference type="RuleBase" id="RU003947"/>
    </source>
</evidence>
<evidence type="ECO:0000256" key="16">
    <source>
        <dbReference type="SAM" id="Phobius"/>
    </source>
</evidence>
<dbReference type="GeneID" id="11531685"/>
<keyword evidence="18" id="KW-1185">Reference proteome</keyword>
<evidence type="ECO:0000256" key="12">
    <source>
        <dbReference type="PIRSR" id="PIRSR601952-1"/>
    </source>
</evidence>
<feature type="transmembrane region" description="Helical" evidence="16">
    <location>
        <begin position="29"/>
        <end position="49"/>
    </location>
</feature>
<dbReference type="SMART" id="SM00098">
    <property type="entry name" value="alkPPc"/>
    <property type="match status" value="1"/>
</dbReference>